<sequence length="151" mass="15929">MDGDDDFGQAALLFTDAIRAGPPSAALFAERAQAFIENGNFAEAAADARRAADLDPTMPRAHLRKAHACMKLQRYDSAKAAVEAGAALVSGDARFAHLMEELDEKSRRMSPTEAAATDAQKGGEVKNDEEEKLAAGAAASKFSQDICGNNS</sequence>
<dbReference type="Pfam" id="PF14559">
    <property type="entry name" value="TPR_19"/>
    <property type="match status" value="1"/>
</dbReference>
<dbReference type="Proteomes" id="UP000479710">
    <property type="component" value="Unassembled WGS sequence"/>
</dbReference>
<organism evidence="3 4">
    <name type="scientific">Oryza meyeriana var. granulata</name>
    <dbReference type="NCBI Taxonomy" id="110450"/>
    <lineage>
        <taxon>Eukaryota</taxon>
        <taxon>Viridiplantae</taxon>
        <taxon>Streptophyta</taxon>
        <taxon>Embryophyta</taxon>
        <taxon>Tracheophyta</taxon>
        <taxon>Spermatophyta</taxon>
        <taxon>Magnoliopsida</taxon>
        <taxon>Liliopsida</taxon>
        <taxon>Poales</taxon>
        <taxon>Poaceae</taxon>
        <taxon>BOP clade</taxon>
        <taxon>Oryzoideae</taxon>
        <taxon>Oryzeae</taxon>
        <taxon>Oryzinae</taxon>
        <taxon>Oryza</taxon>
        <taxon>Oryza meyeriana</taxon>
    </lineage>
</organism>
<accession>A0A6G1CX40</accession>
<proteinExistence type="predicted"/>
<evidence type="ECO:0000313" key="4">
    <source>
        <dbReference type="Proteomes" id="UP000479710"/>
    </source>
</evidence>
<name>A0A6G1CX40_9ORYZ</name>
<feature type="repeat" description="TPR" evidence="1">
    <location>
        <begin position="25"/>
        <end position="58"/>
    </location>
</feature>
<dbReference type="EMBL" id="SPHZ02000007">
    <property type="protein sequence ID" value="KAF0905048.1"/>
    <property type="molecule type" value="Genomic_DNA"/>
</dbReference>
<evidence type="ECO:0000256" key="2">
    <source>
        <dbReference type="SAM" id="MobiDB-lite"/>
    </source>
</evidence>
<dbReference type="SUPFAM" id="SSF48452">
    <property type="entry name" value="TPR-like"/>
    <property type="match status" value="1"/>
</dbReference>
<dbReference type="Gene3D" id="1.25.40.10">
    <property type="entry name" value="Tetratricopeptide repeat domain"/>
    <property type="match status" value="1"/>
</dbReference>
<dbReference type="PANTHER" id="PTHR45862">
    <property type="entry name" value="PROTEIN SGT1 HOMOLOG"/>
    <property type="match status" value="1"/>
</dbReference>
<dbReference type="AlphaFoldDB" id="A0A6G1CX40"/>
<feature type="compositionally biased region" description="Polar residues" evidence="2">
    <location>
        <begin position="141"/>
        <end position="151"/>
    </location>
</feature>
<evidence type="ECO:0000313" key="3">
    <source>
        <dbReference type="EMBL" id="KAF0905048.1"/>
    </source>
</evidence>
<comment type="caution">
    <text evidence="3">The sequence shown here is derived from an EMBL/GenBank/DDBJ whole genome shotgun (WGS) entry which is preliminary data.</text>
</comment>
<reference evidence="3 4" key="1">
    <citation type="submission" date="2019-11" db="EMBL/GenBank/DDBJ databases">
        <title>Whole genome sequence of Oryza granulata.</title>
        <authorList>
            <person name="Li W."/>
        </authorList>
    </citation>
    <scope>NUCLEOTIDE SEQUENCE [LARGE SCALE GENOMIC DNA]</scope>
    <source>
        <strain evidence="4">cv. Menghai</strain>
        <tissue evidence="3">Leaf</tissue>
    </source>
</reference>
<dbReference type="InterPro" id="IPR019734">
    <property type="entry name" value="TPR_rpt"/>
</dbReference>
<keyword evidence="1" id="KW-0802">TPR repeat</keyword>
<dbReference type="InterPro" id="IPR044563">
    <property type="entry name" value="Sgt1-like"/>
</dbReference>
<dbReference type="PROSITE" id="PS50005">
    <property type="entry name" value="TPR"/>
    <property type="match status" value="1"/>
</dbReference>
<gene>
    <name evidence="3" type="ORF">E2562_000858</name>
</gene>
<dbReference type="GO" id="GO:0051087">
    <property type="term" value="F:protein-folding chaperone binding"/>
    <property type="evidence" value="ECO:0007669"/>
    <property type="project" value="InterPro"/>
</dbReference>
<dbReference type="OrthoDB" id="765884at2759"/>
<evidence type="ECO:0000256" key="1">
    <source>
        <dbReference type="PROSITE-ProRule" id="PRU00339"/>
    </source>
</evidence>
<dbReference type="SMART" id="SM00028">
    <property type="entry name" value="TPR"/>
    <property type="match status" value="2"/>
</dbReference>
<feature type="region of interest" description="Disordered" evidence="2">
    <location>
        <begin position="102"/>
        <end position="151"/>
    </location>
</feature>
<protein>
    <submittedName>
        <fullName evidence="3">Uncharacterized protein</fullName>
    </submittedName>
</protein>
<dbReference type="InterPro" id="IPR011990">
    <property type="entry name" value="TPR-like_helical_dom_sf"/>
</dbReference>
<keyword evidence="4" id="KW-1185">Reference proteome</keyword>